<dbReference type="RefSeq" id="WP_031389608.1">
    <property type="nucleotide sequence ID" value="NZ_JPNB01000001.1"/>
</dbReference>
<evidence type="ECO:0000313" key="2">
    <source>
        <dbReference type="EMBL" id="TCL60012.1"/>
    </source>
</evidence>
<dbReference type="Gene3D" id="3.30.420.130">
    <property type="entry name" value="Dinitrogenase iron-molybdenum cofactor biosynthesis domain"/>
    <property type="match status" value="1"/>
</dbReference>
<evidence type="ECO:0000259" key="1">
    <source>
        <dbReference type="Pfam" id="PF02579"/>
    </source>
</evidence>
<gene>
    <name evidence="2" type="ORF">EDD76_103203</name>
</gene>
<dbReference type="InterPro" id="IPR051840">
    <property type="entry name" value="NifX/NifY_domain"/>
</dbReference>
<keyword evidence="3" id="KW-1185">Reference proteome</keyword>
<dbReference type="InterPro" id="IPR003731">
    <property type="entry name" value="Di-Nase_FeMo-co_biosynth"/>
</dbReference>
<dbReference type="STRING" id="1469948.GCA_000732725_00858"/>
<dbReference type="SUPFAM" id="SSF53146">
    <property type="entry name" value="Nitrogenase accessory factor-like"/>
    <property type="match status" value="1"/>
</dbReference>
<feature type="domain" description="Dinitrogenase iron-molybdenum cofactor biosynthesis" evidence="1">
    <location>
        <begin position="11"/>
        <end position="119"/>
    </location>
</feature>
<dbReference type="PANTHER" id="PTHR33937:SF2">
    <property type="entry name" value="DINITROGENASE IRON-MOLYBDENUM COFACTOR BIOSYNTHESIS DOMAIN-CONTAINING PROTEIN"/>
    <property type="match status" value="1"/>
</dbReference>
<proteinExistence type="predicted"/>
<dbReference type="InterPro" id="IPR036105">
    <property type="entry name" value="DiNase_FeMo-co_biosyn_sf"/>
</dbReference>
<protein>
    <submittedName>
        <fullName evidence="2">Putative Fe-Mo cluster-binding NifX family protein</fullName>
    </submittedName>
</protein>
<comment type="caution">
    <text evidence="2">The sequence shown here is derived from an EMBL/GenBank/DDBJ whole genome shotgun (WGS) entry which is preliminary data.</text>
</comment>
<dbReference type="Pfam" id="PF02579">
    <property type="entry name" value="Nitro_FeMo-Co"/>
    <property type="match status" value="1"/>
</dbReference>
<reference evidence="2 3" key="1">
    <citation type="submission" date="2019-03" db="EMBL/GenBank/DDBJ databases">
        <title>Genomic Encyclopedia of Type Strains, Phase IV (KMG-IV): sequencing the most valuable type-strain genomes for metagenomic binning, comparative biology and taxonomic classification.</title>
        <authorList>
            <person name="Goeker M."/>
        </authorList>
    </citation>
    <scope>NUCLEOTIDE SEQUENCE [LARGE SCALE GENOMIC DNA]</scope>
    <source>
        <strain evidence="2 3">DSM 100556</strain>
    </source>
</reference>
<organism evidence="2 3">
    <name type="scientific">Kineothrix alysoides</name>
    <dbReference type="NCBI Taxonomy" id="1469948"/>
    <lineage>
        <taxon>Bacteria</taxon>
        <taxon>Bacillati</taxon>
        <taxon>Bacillota</taxon>
        <taxon>Clostridia</taxon>
        <taxon>Lachnospirales</taxon>
        <taxon>Lachnospiraceae</taxon>
        <taxon>Kineothrix</taxon>
    </lineage>
</organism>
<accession>A0A4R1R3W4</accession>
<name>A0A4R1R3W4_9FIRM</name>
<dbReference type="PANTHER" id="PTHR33937">
    <property type="entry name" value="IRON-MOLYBDENUM PROTEIN-RELATED-RELATED"/>
    <property type="match status" value="1"/>
</dbReference>
<dbReference type="EMBL" id="SLUO01000003">
    <property type="protein sequence ID" value="TCL60012.1"/>
    <property type="molecule type" value="Genomic_DNA"/>
</dbReference>
<dbReference type="AlphaFoldDB" id="A0A4R1R3W4"/>
<dbReference type="Proteomes" id="UP000295718">
    <property type="component" value="Unassembled WGS sequence"/>
</dbReference>
<evidence type="ECO:0000313" key="3">
    <source>
        <dbReference type="Proteomes" id="UP000295718"/>
    </source>
</evidence>
<sequence length="133" mass="15377">MAYRIAVTSSDGSHVDEHFGQAEDFWVYEVEEETGITSLVERRKIKRSYRNRMCKEEVSDCGGCCGRDDGYVSYVAEQLQDCIFLLTGHIGKKPYKTLERKGIASLETPYGLEEAVAKLNIYYRRCYRKNRKV</sequence>
<dbReference type="OrthoDB" id="280278at2"/>